<dbReference type="Proteomes" id="UP000537130">
    <property type="component" value="Unassembled WGS sequence"/>
</dbReference>
<sequence>MSDARYDIIITGKLLDGTSQNQASLRLAKLFNTSPNHAAQLVDGKAHRIKKAVSEDVARKFKGALTKAGLQTVAKRVDVDAPAASASTPPPDQASNAISLAPEGTPVLTEGERENVVAPALDLSSYSLAEMEPWEGEERPAMPELDPPDFGLAEAGAVIDTLPDTREKLNPDTSALSLDEPGARLGAKPKPAPPAPDTDHIKLEKRNPFL</sequence>
<protein>
    <submittedName>
        <fullName evidence="2">Uncharacterized protein</fullName>
    </submittedName>
</protein>
<dbReference type="EMBL" id="JACHWY010000001">
    <property type="protein sequence ID" value="MBB3046875.1"/>
    <property type="molecule type" value="Genomic_DNA"/>
</dbReference>
<feature type="compositionally biased region" description="Basic and acidic residues" evidence="1">
    <location>
        <begin position="197"/>
        <end position="210"/>
    </location>
</feature>
<reference evidence="2 3" key="1">
    <citation type="submission" date="2020-08" db="EMBL/GenBank/DDBJ databases">
        <title>Genomic Encyclopedia of Type Strains, Phase III (KMG-III): the genomes of soil and plant-associated and newly described type strains.</title>
        <authorList>
            <person name="Whitman W."/>
        </authorList>
    </citation>
    <scope>NUCLEOTIDE SEQUENCE [LARGE SCALE GENOMIC DNA]</scope>
    <source>
        <strain evidence="2 3">CECT 8654</strain>
    </source>
</reference>
<dbReference type="AlphaFoldDB" id="A0A7W4W3X3"/>
<keyword evidence="3" id="KW-1185">Reference proteome</keyword>
<accession>A0A7W4W3X3</accession>
<evidence type="ECO:0000313" key="3">
    <source>
        <dbReference type="Proteomes" id="UP000537130"/>
    </source>
</evidence>
<dbReference type="RefSeq" id="WP_183409534.1">
    <property type="nucleotide sequence ID" value="NZ_JACHWY010000001.1"/>
</dbReference>
<evidence type="ECO:0000313" key="2">
    <source>
        <dbReference type="EMBL" id="MBB3046875.1"/>
    </source>
</evidence>
<proteinExistence type="predicted"/>
<evidence type="ECO:0000256" key="1">
    <source>
        <dbReference type="SAM" id="MobiDB-lite"/>
    </source>
</evidence>
<comment type="caution">
    <text evidence="2">The sequence shown here is derived from an EMBL/GenBank/DDBJ whole genome shotgun (WGS) entry which is preliminary data.</text>
</comment>
<name>A0A7W4W3X3_9GAMM</name>
<gene>
    <name evidence="2" type="ORF">FHR99_001111</name>
</gene>
<feature type="region of interest" description="Disordered" evidence="1">
    <location>
        <begin position="133"/>
        <end position="210"/>
    </location>
</feature>
<organism evidence="2 3">
    <name type="scientific">Litorivivens lipolytica</name>
    <dbReference type="NCBI Taxonomy" id="1524264"/>
    <lineage>
        <taxon>Bacteria</taxon>
        <taxon>Pseudomonadati</taxon>
        <taxon>Pseudomonadota</taxon>
        <taxon>Gammaproteobacteria</taxon>
        <taxon>Litorivivens</taxon>
    </lineage>
</organism>